<dbReference type="EMBL" id="JPMI01000062">
    <property type="protein sequence ID" value="KFA93211.1"/>
    <property type="molecule type" value="Genomic_DNA"/>
</dbReference>
<evidence type="ECO:0000313" key="2">
    <source>
        <dbReference type="Proteomes" id="UP000028547"/>
    </source>
</evidence>
<reference evidence="1 2" key="1">
    <citation type="submission" date="2014-07" db="EMBL/GenBank/DDBJ databases">
        <title>Draft Genome Sequence of Gephyronic Acid Producer, Cystobacter violaceus Strain Cb vi76.</title>
        <authorList>
            <person name="Stevens D.C."/>
            <person name="Young J."/>
            <person name="Carmichael R."/>
            <person name="Tan J."/>
            <person name="Taylor R.E."/>
        </authorList>
    </citation>
    <scope>NUCLEOTIDE SEQUENCE [LARGE SCALE GENOMIC DNA]</scope>
    <source>
        <strain evidence="1 2">Cb vi76</strain>
    </source>
</reference>
<gene>
    <name evidence="1" type="ORF">Q664_10470</name>
</gene>
<evidence type="ECO:0000313" key="1">
    <source>
        <dbReference type="EMBL" id="KFA93211.1"/>
    </source>
</evidence>
<sequence>MDKVETPQKRPLAETFERVWSQALLAVSTAEDEAARTVQRVADLAGWSQEEMSRQGRLLTERLAGHRKDLEHNVEEGVKRALLTIKIPRREEIQDIEARLIRLAERIDALGQRK</sequence>
<proteinExistence type="predicted"/>
<dbReference type="AlphaFoldDB" id="A0A084SXM6"/>
<protein>
    <recommendedName>
        <fullName evidence="3">Phasin family protein</fullName>
    </recommendedName>
</protein>
<dbReference type="Proteomes" id="UP000028547">
    <property type="component" value="Unassembled WGS sequence"/>
</dbReference>
<comment type="caution">
    <text evidence="1">The sequence shown here is derived from an EMBL/GenBank/DDBJ whole genome shotgun (WGS) entry which is preliminary data.</text>
</comment>
<name>A0A084SXM6_9BACT</name>
<dbReference type="RefSeq" id="WP_043392869.1">
    <property type="nucleotide sequence ID" value="NZ_JPMI01000062.1"/>
</dbReference>
<accession>A0A084SXM6</accession>
<organism evidence="1 2">
    <name type="scientific">Archangium violaceum Cb vi76</name>
    <dbReference type="NCBI Taxonomy" id="1406225"/>
    <lineage>
        <taxon>Bacteria</taxon>
        <taxon>Pseudomonadati</taxon>
        <taxon>Myxococcota</taxon>
        <taxon>Myxococcia</taxon>
        <taxon>Myxococcales</taxon>
        <taxon>Cystobacterineae</taxon>
        <taxon>Archangiaceae</taxon>
        <taxon>Archangium</taxon>
    </lineage>
</organism>
<evidence type="ECO:0008006" key="3">
    <source>
        <dbReference type="Google" id="ProtNLM"/>
    </source>
</evidence>